<feature type="binding site" evidence="8">
    <location>
        <position position="98"/>
    </location>
    <ligand>
        <name>Fe cation</name>
        <dbReference type="ChEBI" id="CHEBI:24875"/>
    </ligand>
</feature>
<protein>
    <submittedName>
        <fullName evidence="9">Fur family transcriptional regulator, ferric uptake regulator</fullName>
    </submittedName>
</protein>
<accession>A0A1I5WRJ5</accession>
<dbReference type="GO" id="GO:1900376">
    <property type="term" value="P:regulation of secondary metabolite biosynthetic process"/>
    <property type="evidence" value="ECO:0007669"/>
    <property type="project" value="TreeGrafter"/>
</dbReference>
<dbReference type="PANTHER" id="PTHR33202">
    <property type="entry name" value="ZINC UPTAKE REGULATION PROTEIN"/>
    <property type="match status" value="1"/>
</dbReference>
<dbReference type="Gene3D" id="1.10.10.10">
    <property type="entry name" value="Winged helix-like DNA-binding domain superfamily/Winged helix DNA-binding domain"/>
    <property type="match status" value="1"/>
</dbReference>
<keyword evidence="4" id="KW-0805">Transcription regulation</keyword>
<dbReference type="InterPro" id="IPR036388">
    <property type="entry name" value="WH-like_DNA-bd_sf"/>
</dbReference>
<keyword evidence="3 7" id="KW-0862">Zinc</keyword>
<keyword evidence="2" id="KW-0678">Repressor</keyword>
<comment type="cofactor">
    <cofactor evidence="8">
        <name>Mn(2+)</name>
        <dbReference type="ChEBI" id="CHEBI:29035"/>
    </cofactor>
    <cofactor evidence="8">
        <name>Fe(2+)</name>
        <dbReference type="ChEBI" id="CHEBI:29033"/>
    </cofactor>
    <text evidence="8">Binds 1 Mn(2+) or Fe(2+) ion per subunit.</text>
</comment>
<evidence type="ECO:0000256" key="5">
    <source>
        <dbReference type="ARBA" id="ARBA00023125"/>
    </source>
</evidence>
<keyword evidence="8" id="KW-0408">Iron</keyword>
<comment type="cofactor">
    <cofactor evidence="7">
        <name>Zn(2+)</name>
        <dbReference type="ChEBI" id="CHEBI:29105"/>
    </cofactor>
    <text evidence="7">Binds 1 zinc ion per subunit.</text>
</comment>
<evidence type="ECO:0000256" key="3">
    <source>
        <dbReference type="ARBA" id="ARBA00022833"/>
    </source>
</evidence>
<dbReference type="Pfam" id="PF01475">
    <property type="entry name" value="FUR"/>
    <property type="match status" value="1"/>
</dbReference>
<organism evidence="9 10">
    <name type="scientific">Butyrivibrio proteoclasticus</name>
    <dbReference type="NCBI Taxonomy" id="43305"/>
    <lineage>
        <taxon>Bacteria</taxon>
        <taxon>Bacillati</taxon>
        <taxon>Bacillota</taxon>
        <taxon>Clostridia</taxon>
        <taxon>Lachnospirales</taxon>
        <taxon>Lachnospiraceae</taxon>
        <taxon>Butyrivibrio</taxon>
    </lineage>
</organism>
<dbReference type="PANTHER" id="PTHR33202:SF8">
    <property type="entry name" value="PEROXIDE-RESPONSIVE REPRESSOR PERR"/>
    <property type="match status" value="1"/>
</dbReference>
<dbReference type="AlphaFoldDB" id="A0A1I5WRJ5"/>
<dbReference type="RefSeq" id="WP_074890316.1">
    <property type="nucleotide sequence ID" value="NZ_FOXO01000024.1"/>
</dbReference>
<dbReference type="Gene3D" id="3.30.1490.190">
    <property type="match status" value="1"/>
</dbReference>
<feature type="binding site" evidence="7">
    <location>
        <position position="107"/>
    </location>
    <ligand>
        <name>Zn(2+)</name>
        <dbReference type="ChEBI" id="CHEBI:29105"/>
    </ligand>
</feature>
<sequence length="152" mass="17375">MSCKIHAESYDSIIERNWPDGFKKTHQRKDIFILLFCSEEPMSAAEIYDQLNSGDPKEKYAFSTVYRNLLAFEKAGIVTKTVLSTEAEAVYELKKSSHKHYAICTVCHRKIPIKTCPLHDISKFVESSLNGFEITGHQLEILGICNECQKKK</sequence>
<evidence type="ECO:0000256" key="2">
    <source>
        <dbReference type="ARBA" id="ARBA00022491"/>
    </source>
</evidence>
<keyword evidence="10" id="KW-1185">Reference proteome</keyword>
<dbReference type="SUPFAM" id="SSF46785">
    <property type="entry name" value="Winged helix' DNA-binding domain"/>
    <property type="match status" value="1"/>
</dbReference>
<feature type="binding site" evidence="7">
    <location>
        <position position="145"/>
    </location>
    <ligand>
        <name>Zn(2+)</name>
        <dbReference type="ChEBI" id="CHEBI:29105"/>
    </ligand>
</feature>
<evidence type="ECO:0000313" key="9">
    <source>
        <dbReference type="EMBL" id="SFQ22036.1"/>
    </source>
</evidence>
<gene>
    <name evidence="9" type="ORF">SAMN04487928_12448</name>
</gene>
<dbReference type="GO" id="GO:0008270">
    <property type="term" value="F:zinc ion binding"/>
    <property type="evidence" value="ECO:0007669"/>
    <property type="project" value="TreeGrafter"/>
</dbReference>
<dbReference type="OrthoDB" id="8659436at2"/>
<dbReference type="GO" id="GO:0003700">
    <property type="term" value="F:DNA-binding transcription factor activity"/>
    <property type="evidence" value="ECO:0007669"/>
    <property type="project" value="InterPro"/>
</dbReference>
<evidence type="ECO:0000256" key="7">
    <source>
        <dbReference type="PIRSR" id="PIRSR602481-1"/>
    </source>
</evidence>
<keyword evidence="7" id="KW-0479">Metal-binding</keyword>
<dbReference type="InterPro" id="IPR036390">
    <property type="entry name" value="WH_DNA-bd_sf"/>
</dbReference>
<evidence type="ECO:0000313" key="10">
    <source>
        <dbReference type="Proteomes" id="UP000182624"/>
    </source>
</evidence>
<dbReference type="EMBL" id="FOXO01000024">
    <property type="protein sequence ID" value="SFQ22036.1"/>
    <property type="molecule type" value="Genomic_DNA"/>
</dbReference>
<feature type="binding site" evidence="7">
    <location>
        <position position="148"/>
    </location>
    <ligand>
        <name>Zn(2+)</name>
        <dbReference type="ChEBI" id="CHEBI:29105"/>
    </ligand>
</feature>
<dbReference type="GO" id="GO:0000976">
    <property type="term" value="F:transcription cis-regulatory region binding"/>
    <property type="evidence" value="ECO:0007669"/>
    <property type="project" value="TreeGrafter"/>
</dbReference>
<proteinExistence type="inferred from homology"/>
<dbReference type="GO" id="GO:0045892">
    <property type="term" value="P:negative regulation of DNA-templated transcription"/>
    <property type="evidence" value="ECO:0007669"/>
    <property type="project" value="TreeGrafter"/>
</dbReference>
<comment type="similarity">
    <text evidence="1">Belongs to the Fur family.</text>
</comment>
<feature type="binding site" evidence="7">
    <location>
        <position position="104"/>
    </location>
    <ligand>
        <name>Zn(2+)</name>
        <dbReference type="ChEBI" id="CHEBI:29105"/>
    </ligand>
</feature>
<dbReference type="Proteomes" id="UP000182624">
    <property type="component" value="Unassembled WGS sequence"/>
</dbReference>
<keyword evidence="6" id="KW-0804">Transcription</keyword>
<dbReference type="InterPro" id="IPR002481">
    <property type="entry name" value="FUR"/>
</dbReference>
<dbReference type="InterPro" id="IPR043135">
    <property type="entry name" value="Fur_C"/>
</dbReference>
<reference evidence="10" key="1">
    <citation type="submission" date="2016-10" db="EMBL/GenBank/DDBJ databases">
        <authorList>
            <person name="Varghese N."/>
            <person name="Submissions S."/>
        </authorList>
    </citation>
    <scope>NUCLEOTIDE SEQUENCE [LARGE SCALE GENOMIC DNA]</scope>
    <source>
        <strain evidence="10">P18</strain>
    </source>
</reference>
<keyword evidence="5" id="KW-0238">DNA-binding</keyword>
<evidence type="ECO:0000256" key="6">
    <source>
        <dbReference type="ARBA" id="ARBA00023163"/>
    </source>
</evidence>
<evidence type="ECO:0000256" key="8">
    <source>
        <dbReference type="PIRSR" id="PIRSR602481-2"/>
    </source>
</evidence>
<name>A0A1I5WRJ5_9FIRM</name>
<dbReference type="CDD" id="cd07153">
    <property type="entry name" value="Fur_like"/>
    <property type="match status" value="1"/>
</dbReference>
<evidence type="ECO:0000256" key="4">
    <source>
        <dbReference type="ARBA" id="ARBA00023015"/>
    </source>
</evidence>
<feature type="binding site" evidence="8">
    <location>
        <position position="137"/>
    </location>
    <ligand>
        <name>Fe cation</name>
        <dbReference type="ChEBI" id="CHEBI:24875"/>
    </ligand>
</feature>
<evidence type="ECO:0000256" key="1">
    <source>
        <dbReference type="ARBA" id="ARBA00007957"/>
    </source>
</evidence>